<dbReference type="CDD" id="cd18773">
    <property type="entry name" value="PDC1_HK_sensor"/>
    <property type="match status" value="1"/>
</dbReference>
<dbReference type="Pfam" id="PF00990">
    <property type="entry name" value="GGDEF"/>
    <property type="match status" value="1"/>
</dbReference>
<dbReference type="CDD" id="cd12912">
    <property type="entry name" value="PDC2_MCP_like"/>
    <property type="match status" value="1"/>
</dbReference>
<comment type="subcellular location">
    <subcellularLocation>
        <location evidence="1">Cell membrane</location>
        <topology evidence="1">Multi-pass membrane protein</topology>
    </subcellularLocation>
</comment>
<sequence length="515" mass="56367">MSKLHNDLPTGKKQISLATLLTGLVSVSVLLTLTILLIASYQSNKQSLFTTTLALNYSTAEKMSQTMDSLFKSMRSSLQYTAAYLSENCHMSETEVQKQLDLLRHNSSYFNSIMVVDQDGMFRSIAPASIAAAGQPIASPVTREALDSQKSYISKPFTSPTGRLIVLMSEPLYDENGDYRGFVGGTLYLGDNNVLNMIFGKNDIDESGSYFYVVDTTGQLLFHPIPGRLGEDVGANSVVQKVLRGQSGHELVVNTLGVPLLAGYSPVTEVGWGVIVNSPISVVYEQLHRLIRSIVLYTLAPFVLLLAAAIWLARKLAGPFVSLADLVNRLGRGVRTPIPDLTGHWNREADLLARAVASTFQDLQKQTDQLTHAAMTDALTGLTNRRTLEAILQQWTSEQCPFCLVLLDIDRFKTINDSYGHQTGDEVLKHVARMVGQSVRNVDICCRFGGEEFVVLLPHSSLTDAGICAERIRTTIEQSKAPIDRPVTVSLGISCFPSHAPLPRHAPAAQGLLRC</sequence>
<evidence type="ECO:0000313" key="9">
    <source>
        <dbReference type="Proteomes" id="UP001057134"/>
    </source>
</evidence>
<dbReference type="PROSITE" id="PS50887">
    <property type="entry name" value="GGDEF"/>
    <property type="match status" value="1"/>
</dbReference>
<dbReference type="Proteomes" id="UP001057134">
    <property type="component" value="Chromosome"/>
</dbReference>
<dbReference type="NCBIfam" id="TIGR00254">
    <property type="entry name" value="GGDEF"/>
    <property type="match status" value="1"/>
</dbReference>
<dbReference type="SUPFAM" id="SSF55073">
    <property type="entry name" value="Nucleotide cyclase"/>
    <property type="match status" value="1"/>
</dbReference>
<keyword evidence="9" id="KW-1185">Reference proteome</keyword>
<dbReference type="CDD" id="cd01949">
    <property type="entry name" value="GGDEF"/>
    <property type="match status" value="1"/>
</dbReference>
<name>A0ABY4RHQ6_9BACL</name>
<evidence type="ECO:0000256" key="3">
    <source>
        <dbReference type="ARBA" id="ARBA00022692"/>
    </source>
</evidence>
<dbReference type="EMBL" id="CP027059">
    <property type="protein sequence ID" value="UQZ80962.1"/>
    <property type="molecule type" value="Genomic_DNA"/>
</dbReference>
<evidence type="ECO:0000313" key="8">
    <source>
        <dbReference type="EMBL" id="UQZ80962.1"/>
    </source>
</evidence>
<feature type="transmembrane region" description="Helical" evidence="6">
    <location>
        <begin position="15"/>
        <end position="39"/>
    </location>
</feature>
<evidence type="ECO:0000256" key="6">
    <source>
        <dbReference type="SAM" id="Phobius"/>
    </source>
</evidence>
<evidence type="ECO:0000256" key="4">
    <source>
        <dbReference type="ARBA" id="ARBA00022989"/>
    </source>
</evidence>
<dbReference type="InterPro" id="IPR043128">
    <property type="entry name" value="Rev_trsase/Diguanyl_cyclase"/>
</dbReference>
<protein>
    <submittedName>
        <fullName evidence="8">Response regulator PleD</fullName>
    </submittedName>
</protein>
<dbReference type="Gene3D" id="3.30.70.270">
    <property type="match status" value="1"/>
</dbReference>
<reference evidence="8" key="1">
    <citation type="submission" date="2018-02" db="EMBL/GenBank/DDBJ databases">
        <authorList>
            <person name="Kim S.-K."/>
            <person name="Jung H.-I."/>
            <person name="Lee S.-W."/>
        </authorList>
    </citation>
    <scope>NUCLEOTIDE SEQUENCE</scope>
    <source>
        <strain evidence="8">SK3146</strain>
    </source>
</reference>
<dbReference type="InterPro" id="IPR029151">
    <property type="entry name" value="Sensor-like_sf"/>
</dbReference>
<keyword evidence="5 6" id="KW-0472">Membrane</keyword>
<feature type="domain" description="GGDEF" evidence="7">
    <location>
        <begin position="400"/>
        <end position="515"/>
    </location>
</feature>
<dbReference type="RefSeq" id="WP_249863232.1">
    <property type="nucleotide sequence ID" value="NZ_CP027059.1"/>
</dbReference>
<dbReference type="SUPFAM" id="SSF103190">
    <property type="entry name" value="Sensory domain-like"/>
    <property type="match status" value="2"/>
</dbReference>
<dbReference type="Pfam" id="PF02743">
    <property type="entry name" value="dCache_1"/>
    <property type="match status" value="1"/>
</dbReference>
<proteinExistence type="predicted"/>
<feature type="transmembrane region" description="Helical" evidence="6">
    <location>
        <begin position="294"/>
        <end position="313"/>
    </location>
</feature>
<dbReference type="Gene3D" id="6.10.340.10">
    <property type="match status" value="1"/>
</dbReference>
<gene>
    <name evidence="8" type="primary">pleD_1</name>
    <name evidence="8" type="ORF">SK3146_00118</name>
</gene>
<dbReference type="Gene3D" id="3.30.450.20">
    <property type="entry name" value="PAS domain"/>
    <property type="match status" value="1"/>
</dbReference>
<reference evidence="8" key="2">
    <citation type="journal article" date="2021" name="J Anim Sci Technol">
        <title>Complete genome sequence of Paenibacillus konkukensis sp. nov. SK3146 as a potential probiotic strain.</title>
        <authorList>
            <person name="Jung H.I."/>
            <person name="Park S."/>
            <person name="Niu K.M."/>
            <person name="Lee S.W."/>
            <person name="Kothari D."/>
            <person name="Yi K.J."/>
            <person name="Kim S.K."/>
        </authorList>
    </citation>
    <scope>NUCLEOTIDE SEQUENCE</scope>
    <source>
        <strain evidence="8">SK3146</strain>
    </source>
</reference>
<dbReference type="PANTHER" id="PTHR45138:SF9">
    <property type="entry name" value="DIGUANYLATE CYCLASE DGCM-RELATED"/>
    <property type="match status" value="1"/>
</dbReference>
<organism evidence="8 9">
    <name type="scientific">Paenibacillus konkukensis</name>
    <dbReference type="NCBI Taxonomy" id="2020716"/>
    <lineage>
        <taxon>Bacteria</taxon>
        <taxon>Bacillati</taxon>
        <taxon>Bacillota</taxon>
        <taxon>Bacilli</taxon>
        <taxon>Bacillales</taxon>
        <taxon>Paenibacillaceae</taxon>
        <taxon>Paenibacillus</taxon>
    </lineage>
</organism>
<dbReference type="InterPro" id="IPR033479">
    <property type="entry name" value="dCache_1"/>
</dbReference>
<accession>A0ABY4RHQ6</accession>
<dbReference type="InterPro" id="IPR000160">
    <property type="entry name" value="GGDEF_dom"/>
</dbReference>
<dbReference type="InterPro" id="IPR050469">
    <property type="entry name" value="Diguanylate_Cyclase"/>
</dbReference>
<keyword evidence="2" id="KW-1003">Cell membrane</keyword>
<dbReference type="SMART" id="SM00267">
    <property type="entry name" value="GGDEF"/>
    <property type="match status" value="1"/>
</dbReference>
<dbReference type="PANTHER" id="PTHR45138">
    <property type="entry name" value="REGULATORY COMPONENTS OF SENSORY TRANSDUCTION SYSTEM"/>
    <property type="match status" value="1"/>
</dbReference>
<evidence type="ECO:0000259" key="7">
    <source>
        <dbReference type="PROSITE" id="PS50887"/>
    </source>
</evidence>
<evidence type="ECO:0000256" key="5">
    <source>
        <dbReference type="ARBA" id="ARBA00023136"/>
    </source>
</evidence>
<keyword evidence="4 6" id="KW-1133">Transmembrane helix</keyword>
<keyword evidence="3 6" id="KW-0812">Transmembrane</keyword>
<evidence type="ECO:0000256" key="1">
    <source>
        <dbReference type="ARBA" id="ARBA00004651"/>
    </source>
</evidence>
<evidence type="ECO:0000256" key="2">
    <source>
        <dbReference type="ARBA" id="ARBA00022475"/>
    </source>
</evidence>
<dbReference type="InterPro" id="IPR029787">
    <property type="entry name" value="Nucleotide_cyclase"/>
</dbReference>